<keyword evidence="3" id="KW-1185">Reference proteome</keyword>
<keyword evidence="1" id="KW-1133">Transmembrane helix</keyword>
<proteinExistence type="predicted"/>
<dbReference type="GeneID" id="77926920"/>
<organism evidence="2 3">
    <name type="scientific">Streptomyces phage Tomas</name>
    <dbReference type="NCBI Taxonomy" id="2914443"/>
    <lineage>
        <taxon>Viruses</taxon>
        <taxon>Duplodnaviria</taxon>
        <taxon>Heunggongvirae</taxon>
        <taxon>Uroviricota</taxon>
        <taxon>Caudoviricetes</taxon>
        <taxon>Stanwilliamsviridae</taxon>
        <taxon>Boydwoodruffvirinae</taxon>
        <taxon>Tomasvirus</taxon>
        <taxon>Tomasvirus tomas</taxon>
    </lineage>
</organism>
<evidence type="ECO:0000313" key="3">
    <source>
        <dbReference type="Proteomes" id="UP001202581"/>
    </source>
</evidence>
<name>A0AA49H074_9CAUD</name>
<accession>A0AA49H074</accession>
<dbReference type="KEGG" id="vg:77926920"/>
<reference evidence="2" key="1">
    <citation type="submission" date="2021-12" db="EMBL/GenBank/DDBJ databases">
        <authorList>
            <person name="Khadka S."/>
            <person name="Uribe D.A."/>
            <person name="Klipsch I.N."/>
            <person name="Rene S.R."/>
            <person name="Jimenez M.L."/>
            <person name="Saini B.K."/>
            <person name="Zugasti M."/>
            <person name="Bullon R.M."/>
            <person name="Sharp C.D."/>
            <person name="Kapinga K.O."/>
            <person name="Warner C.P."/>
            <person name="Sarinana J."/>
            <person name="Jimenez A."/>
            <person name="Layton S.R."/>
            <person name="Nayek S."/>
            <person name="Hughes L.E."/>
            <person name="Garlena R.A."/>
            <person name="Russell D.A."/>
            <person name="Jacobs-Sera D."/>
            <person name="Hatfull G.F."/>
        </authorList>
    </citation>
    <scope>NUCLEOTIDE SEQUENCE</scope>
</reference>
<protein>
    <submittedName>
        <fullName evidence="2">Uncharacterized protein</fullName>
    </submittedName>
</protein>
<dbReference type="EMBL" id="OL829978">
    <property type="protein sequence ID" value="UMO76350.1"/>
    <property type="molecule type" value="Genomic_DNA"/>
</dbReference>
<dbReference type="RefSeq" id="YP_010651289.1">
    <property type="nucleotide sequence ID" value="NC_070781.1"/>
</dbReference>
<keyword evidence="1" id="KW-0472">Membrane</keyword>
<evidence type="ECO:0000256" key="1">
    <source>
        <dbReference type="SAM" id="Phobius"/>
    </source>
</evidence>
<evidence type="ECO:0000313" key="2">
    <source>
        <dbReference type="EMBL" id="UMO76350.1"/>
    </source>
</evidence>
<keyword evidence="1" id="KW-0812">Transmembrane</keyword>
<gene>
    <name evidence="2" type="primary">202</name>
    <name evidence="2" type="ORF">SEA_TOMAS_202</name>
</gene>
<feature type="transmembrane region" description="Helical" evidence="1">
    <location>
        <begin position="21"/>
        <end position="43"/>
    </location>
</feature>
<dbReference type="Proteomes" id="UP001202581">
    <property type="component" value="Segment"/>
</dbReference>
<sequence length="44" mass="4535">MSNETSSNEALANASVIGRGVWGWLSTHPAVLGVSAFVIGFMIG</sequence>